<feature type="transmembrane region" description="Helical" evidence="8">
    <location>
        <begin position="478"/>
        <end position="500"/>
    </location>
</feature>
<name>A0A545VG16_9HYPO</name>
<feature type="transmembrane region" description="Helical" evidence="8">
    <location>
        <begin position="512"/>
        <end position="532"/>
    </location>
</feature>
<dbReference type="InterPro" id="IPR003663">
    <property type="entry name" value="Sugar/inositol_transpt"/>
</dbReference>
<protein>
    <submittedName>
        <fullName evidence="10">Sugar porter (SP) family MFS transporter</fullName>
    </submittedName>
</protein>
<evidence type="ECO:0000256" key="8">
    <source>
        <dbReference type="SAM" id="Phobius"/>
    </source>
</evidence>
<feature type="domain" description="Major facilitator superfamily (MFS) profile" evidence="9">
    <location>
        <begin position="160"/>
        <end position="599"/>
    </location>
</feature>
<dbReference type="Gene3D" id="1.20.1250.20">
    <property type="entry name" value="MFS general substrate transporter like domains"/>
    <property type="match status" value="1"/>
</dbReference>
<feature type="transmembrane region" description="Helical" evidence="8">
    <location>
        <begin position="574"/>
        <end position="595"/>
    </location>
</feature>
<accession>A0A545VG16</accession>
<dbReference type="EMBL" id="SPUK01000001">
    <property type="protein sequence ID" value="TQW00560.1"/>
    <property type="molecule type" value="Genomic_DNA"/>
</dbReference>
<evidence type="ECO:0000256" key="1">
    <source>
        <dbReference type="ARBA" id="ARBA00004141"/>
    </source>
</evidence>
<dbReference type="PANTHER" id="PTHR48020">
    <property type="entry name" value="PROTON MYO-INOSITOL COTRANSPORTER"/>
    <property type="match status" value="1"/>
</dbReference>
<keyword evidence="11" id="KW-1185">Reference proteome</keyword>
<evidence type="ECO:0000256" key="7">
    <source>
        <dbReference type="SAM" id="MobiDB-lite"/>
    </source>
</evidence>
<feature type="transmembrane region" description="Helical" evidence="8">
    <location>
        <begin position="295"/>
        <end position="313"/>
    </location>
</feature>
<feature type="region of interest" description="Disordered" evidence="7">
    <location>
        <begin position="680"/>
        <end position="699"/>
    </location>
</feature>
<comment type="similarity">
    <text evidence="2">Belongs to the major facilitator superfamily. Sugar transporter (TC 2.A.1.1) family.</text>
</comment>
<organism evidence="10 11">
    <name type="scientific">Cordyceps javanica</name>
    <dbReference type="NCBI Taxonomy" id="43265"/>
    <lineage>
        <taxon>Eukaryota</taxon>
        <taxon>Fungi</taxon>
        <taxon>Dikarya</taxon>
        <taxon>Ascomycota</taxon>
        <taxon>Pezizomycotina</taxon>
        <taxon>Sordariomycetes</taxon>
        <taxon>Hypocreomycetidae</taxon>
        <taxon>Hypocreales</taxon>
        <taxon>Cordycipitaceae</taxon>
        <taxon>Cordyceps</taxon>
    </lineage>
</organism>
<evidence type="ECO:0000256" key="3">
    <source>
        <dbReference type="ARBA" id="ARBA00022448"/>
    </source>
</evidence>
<dbReference type="Pfam" id="PF00083">
    <property type="entry name" value="Sugar_tr"/>
    <property type="match status" value="1"/>
</dbReference>
<reference evidence="10 11" key="1">
    <citation type="journal article" date="2019" name="Appl. Microbiol. Biotechnol.">
        <title>Genome sequence of Isaria javanica and comparative genome analysis insights into family S53 peptidase evolution in fungal entomopathogens.</title>
        <authorList>
            <person name="Lin R."/>
            <person name="Zhang X."/>
            <person name="Xin B."/>
            <person name="Zou M."/>
            <person name="Gao Y."/>
            <person name="Qin F."/>
            <person name="Hu Q."/>
            <person name="Xie B."/>
            <person name="Cheng X."/>
        </authorList>
    </citation>
    <scope>NUCLEOTIDE SEQUENCE [LARGE SCALE GENOMIC DNA]</scope>
    <source>
        <strain evidence="10 11">IJ1G</strain>
    </source>
</reference>
<dbReference type="PRINTS" id="PR00171">
    <property type="entry name" value="SUGRTRNSPORT"/>
</dbReference>
<dbReference type="PROSITE" id="PS50850">
    <property type="entry name" value="MFS"/>
    <property type="match status" value="1"/>
</dbReference>
<evidence type="ECO:0000313" key="11">
    <source>
        <dbReference type="Proteomes" id="UP000315783"/>
    </source>
</evidence>
<evidence type="ECO:0000256" key="2">
    <source>
        <dbReference type="ARBA" id="ARBA00010992"/>
    </source>
</evidence>
<dbReference type="SUPFAM" id="SSF103473">
    <property type="entry name" value="MFS general substrate transporter"/>
    <property type="match status" value="1"/>
</dbReference>
<evidence type="ECO:0000256" key="6">
    <source>
        <dbReference type="ARBA" id="ARBA00023136"/>
    </source>
</evidence>
<dbReference type="PROSITE" id="PS00217">
    <property type="entry name" value="SUGAR_TRANSPORT_2"/>
    <property type="match status" value="1"/>
</dbReference>
<evidence type="ECO:0000259" key="9">
    <source>
        <dbReference type="PROSITE" id="PS50850"/>
    </source>
</evidence>
<keyword evidence="5 8" id="KW-1133">Transmembrane helix</keyword>
<dbReference type="InterPro" id="IPR005828">
    <property type="entry name" value="MFS_sugar_transport-like"/>
</dbReference>
<feature type="region of interest" description="Disordered" evidence="7">
    <location>
        <begin position="1"/>
        <end position="69"/>
    </location>
</feature>
<dbReference type="Proteomes" id="UP000315783">
    <property type="component" value="Unassembled WGS sequence"/>
</dbReference>
<comment type="subcellular location">
    <subcellularLocation>
        <location evidence="1">Membrane</location>
        <topology evidence="1">Multi-pass membrane protein</topology>
    </subcellularLocation>
</comment>
<dbReference type="GO" id="GO:0016020">
    <property type="term" value="C:membrane"/>
    <property type="evidence" value="ECO:0007669"/>
    <property type="project" value="UniProtKB-SubCell"/>
</dbReference>
<evidence type="ECO:0000256" key="5">
    <source>
        <dbReference type="ARBA" id="ARBA00022989"/>
    </source>
</evidence>
<proteinExistence type="inferred from homology"/>
<dbReference type="PANTHER" id="PTHR48020:SF40">
    <property type="entry name" value="MAJOR FACILITATOR SUPERFAMILY (MFS) PROFILE DOMAIN-CONTAINING PROTEIN"/>
    <property type="match status" value="1"/>
</dbReference>
<evidence type="ECO:0000313" key="10">
    <source>
        <dbReference type="EMBL" id="TQW00560.1"/>
    </source>
</evidence>
<dbReference type="GO" id="GO:0015791">
    <property type="term" value="P:polyol transmembrane transport"/>
    <property type="evidence" value="ECO:0007669"/>
    <property type="project" value="UniProtKB-ARBA"/>
</dbReference>
<feature type="compositionally biased region" description="Low complexity" evidence="7">
    <location>
        <begin position="23"/>
        <end position="32"/>
    </location>
</feature>
<feature type="transmembrane region" description="Helical" evidence="8">
    <location>
        <begin position="544"/>
        <end position="568"/>
    </location>
</feature>
<keyword evidence="6 8" id="KW-0472">Membrane</keyword>
<gene>
    <name evidence="10" type="ORF">IF1G_00491</name>
</gene>
<dbReference type="InterPro" id="IPR050814">
    <property type="entry name" value="Myo-inositol_Transporter"/>
</dbReference>
<dbReference type="GO" id="GO:0015798">
    <property type="term" value="P:myo-inositol transport"/>
    <property type="evidence" value="ECO:0007669"/>
    <property type="project" value="UniProtKB-ARBA"/>
</dbReference>
<dbReference type="GO" id="GO:0022857">
    <property type="term" value="F:transmembrane transporter activity"/>
    <property type="evidence" value="ECO:0007669"/>
    <property type="project" value="InterPro"/>
</dbReference>
<dbReference type="FunFam" id="1.20.1250.20:FF:000474">
    <property type="entry name" value="Sugar transporter, putative"/>
    <property type="match status" value="1"/>
</dbReference>
<feature type="transmembrane region" description="Helical" evidence="8">
    <location>
        <begin position="411"/>
        <end position="434"/>
    </location>
</feature>
<keyword evidence="4 8" id="KW-0812">Transmembrane</keyword>
<dbReference type="InterPro" id="IPR020846">
    <property type="entry name" value="MFS_dom"/>
</dbReference>
<feature type="transmembrane region" description="Helical" evidence="8">
    <location>
        <begin position="446"/>
        <end position="466"/>
    </location>
</feature>
<dbReference type="NCBIfam" id="TIGR00879">
    <property type="entry name" value="SP"/>
    <property type="match status" value="1"/>
</dbReference>
<dbReference type="STRING" id="43265.A0A545VG16"/>
<comment type="caution">
    <text evidence="10">The sequence shown here is derived from an EMBL/GenBank/DDBJ whole genome shotgun (WGS) entry which is preliminary data.</text>
</comment>
<evidence type="ECO:0000256" key="4">
    <source>
        <dbReference type="ARBA" id="ARBA00022692"/>
    </source>
</evidence>
<dbReference type="AlphaFoldDB" id="A0A545VG16"/>
<sequence>MSTGTHLPRDNASPGTGRDRGRGTTATAPAEALDIEQVTISTTSRYRRHASSSPSAAEPDAGYSKSDPPHINFHANVEAKIKNPLVGVPRHTLLRDVDDFCRAKGLDEHRAVLRKGALVAQDPTGYEDITGDEALTPAEVDALRSEVLHKWRVPRVLLLTIVTCSIGAAVQGWDQTGSNGANLHLPRALGIGSDSTADQLRVGLVNSAPYIGTALVGCWLSDPLNDAVGRRGTIFFAANFCLWPVLASAFCRTWEQLVACRLLLGIGMGTKASTVPIFAAETSPAPIRGALVMSWQLWTAFGIFLGTCANLVGDRIGSDAWRYQLGAAFIPAVPLAVLVYMCPESPRWYIKKDRYPDAMRALLRLRNDPVQAARDLYYIHVQLDVERRFIGNTHYVKRFLELFTIPRVRRATLAACTTMLAQQMCGINIIAFYSSSVFEHAGASNFQALLATWGFGLINFLFAFPAVWTIDTFGRRSLLLFTFPQMSWTLLAAGLCNLIPGSKGAHLGLVALFIYLFAAFYSPGCGPVPYSYSAESFNITHREVGMAFAVATCLFWAAVLSITLPVMLGSLGVMGVFGFYAGLNVVALAMIFLWVPETKQRTLEELNYIFAVPTRVFMRYQVTKTLPWWFRRYLLRDKNAFLEPLYQLDLEDHHDADAADQSFDNDKAKVELKEMVGFTRGIDPRNGEEESSLSSDIVH</sequence>
<keyword evidence="3" id="KW-0813">Transport</keyword>
<dbReference type="InterPro" id="IPR005829">
    <property type="entry name" value="Sugar_transporter_CS"/>
</dbReference>
<dbReference type="InterPro" id="IPR036259">
    <property type="entry name" value="MFS_trans_sf"/>
</dbReference>